<dbReference type="AlphaFoldDB" id="A5IJD1"/>
<evidence type="ECO:0000313" key="3">
    <source>
        <dbReference type="EMBL" id="ABQ46304.1"/>
    </source>
</evidence>
<feature type="domain" description="HTH cro/C1-type" evidence="2">
    <location>
        <begin position="19"/>
        <end position="73"/>
    </location>
</feature>
<protein>
    <submittedName>
        <fullName evidence="3">Cupin 2, conserved barrel domain protein</fullName>
    </submittedName>
</protein>
<proteinExistence type="predicted"/>
<dbReference type="HOGENOM" id="CLU_085376_1_4_0"/>
<dbReference type="InterPro" id="IPR014710">
    <property type="entry name" value="RmlC-like_jellyroll"/>
</dbReference>
<organism evidence="3 4">
    <name type="scientific">Thermotoga petrophila (strain ATCC BAA-488 / DSM 13995 / JCM 10881 / RKU-1)</name>
    <dbReference type="NCBI Taxonomy" id="390874"/>
    <lineage>
        <taxon>Bacteria</taxon>
        <taxon>Thermotogati</taxon>
        <taxon>Thermotogota</taxon>
        <taxon>Thermotogae</taxon>
        <taxon>Thermotogales</taxon>
        <taxon>Thermotogaceae</taxon>
        <taxon>Thermotoga</taxon>
    </lineage>
</organism>
<dbReference type="InterPro" id="IPR050807">
    <property type="entry name" value="TransReg_Diox_bact_type"/>
</dbReference>
<dbReference type="CDD" id="cd02209">
    <property type="entry name" value="cupin_XRE_C"/>
    <property type="match status" value="1"/>
</dbReference>
<dbReference type="eggNOG" id="COG1396">
    <property type="taxonomic scope" value="Bacteria"/>
</dbReference>
<dbReference type="InterPro" id="IPR013096">
    <property type="entry name" value="Cupin_2"/>
</dbReference>
<reference evidence="3 4" key="2">
    <citation type="journal article" date="2009" name="Proc. Natl. Acad. Sci. U.S.A.">
        <title>On the chimeric nature, thermophilic origin, and phylogenetic placement of the Thermotogales.</title>
        <authorList>
            <person name="Zhaxybayeva O."/>
            <person name="Swithers K.S."/>
            <person name="Lapierre P."/>
            <person name="Fournier G.P."/>
            <person name="Bickhart D.M."/>
            <person name="DeBoy R.T."/>
            <person name="Nelson K.E."/>
            <person name="Nesbo C.L."/>
            <person name="Doolittle W.F."/>
            <person name="Gogarten J.P."/>
            <person name="Noll K.M."/>
        </authorList>
    </citation>
    <scope>NUCLEOTIDE SEQUENCE [LARGE SCALE GENOMIC DNA]</scope>
    <source>
        <strain evidence="4">ATCC BAA-488 / DSM 13995 / JCM 10881 / RKU-1</strain>
    </source>
</reference>
<dbReference type="KEGG" id="tpt:Tpet_0275"/>
<dbReference type="STRING" id="390874.Tpet_0275"/>
<dbReference type="SMART" id="SM00530">
    <property type="entry name" value="HTH_XRE"/>
    <property type="match status" value="1"/>
</dbReference>
<dbReference type="Pfam" id="PF07883">
    <property type="entry name" value="Cupin_2"/>
    <property type="match status" value="1"/>
</dbReference>
<keyword evidence="1" id="KW-0238">DNA-binding</keyword>
<name>A5IJD1_THEP1</name>
<evidence type="ECO:0000259" key="2">
    <source>
        <dbReference type="PROSITE" id="PS50943"/>
    </source>
</evidence>
<dbReference type="Gene3D" id="2.60.120.10">
    <property type="entry name" value="Jelly Rolls"/>
    <property type="match status" value="1"/>
</dbReference>
<sequence length="188" mass="21658">MSTIVDKGVGNFVRIGEKLRKLRLSKGLTQEELAERTDLSRSFISQLESDKTSPSIDTLERILEALGTDLKHFFSDVEEERVVFKKEERVPVYDEPEGVKSEILMSGVEDKEIDPILVTLEPGAQTEEESYHEGSEFGFVIQGRIDLYLDDKRYRLKEGDCFYYKADKKHYVKNSGKKKAVLLWIMID</sequence>
<dbReference type="InterPro" id="IPR001387">
    <property type="entry name" value="Cro/C1-type_HTH"/>
</dbReference>
<dbReference type="GO" id="GO:0003677">
    <property type="term" value="F:DNA binding"/>
    <property type="evidence" value="ECO:0007669"/>
    <property type="project" value="UniProtKB-KW"/>
</dbReference>
<dbReference type="SUPFAM" id="SSF51182">
    <property type="entry name" value="RmlC-like cupins"/>
    <property type="match status" value="1"/>
</dbReference>
<reference evidence="4" key="1">
    <citation type="submission" date="2007-05" db="EMBL/GenBank/DDBJ databases">
        <title>Complete sequence of Thermotoga petrophila RKU-1.</title>
        <authorList>
            <consortium name="US DOE Joint Genome Institute"/>
            <person name="Copeland A."/>
            <person name="Lucas S."/>
            <person name="Lapidus A."/>
            <person name="Barry K."/>
            <person name="Glavina del Rio T."/>
            <person name="Dalin E."/>
            <person name="Tice H."/>
            <person name="Pitluck S."/>
            <person name="Sims D."/>
            <person name="Brettin T."/>
            <person name="Bruce D."/>
            <person name="Detter J.C."/>
            <person name="Han C."/>
            <person name="Tapia R."/>
            <person name="Schmutz J."/>
            <person name="Larimer F."/>
            <person name="Land M."/>
            <person name="Hauser L."/>
            <person name="Kyrpides N."/>
            <person name="Mikhailova N."/>
            <person name="Nelson K."/>
            <person name="Gogarten J.P."/>
            <person name="Noll K."/>
            <person name="Richardson P."/>
        </authorList>
    </citation>
    <scope>NUCLEOTIDE SEQUENCE [LARGE SCALE GENOMIC DNA]</scope>
    <source>
        <strain evidence="4">ATCC BAA-488 / DSM 13995 / JCM 10881 / RKU-1</strain>
    </source>
</reference>
<dbReference type="GO" id="GO:0003700">
    <property type="term" value="F:DNA-binding transcription factor activity"/>
    <property type="evidence" value="ECO:0007669"/>
    <property type="project" value="TreeGrafter"/>
</dbReference>
<evidence type="ECO:0000313" key="4">
    <source>
        <dbReference type="Proteomes" id="UP000006558"/>
    </source>
</evidence>
<dbReference type="InterPro" id="IPR010982">
    <property type="entry name" value="Lambda_DNA-bd_dom_sf"/>
</dbReference>
<evidence type="ECO:0000256" key="1">
    <source>
        <dbReference type="ARBA" id="ARBA00023125"/>
    </source>
</evidence>
<dbReference type="Pfam" id="PF01381">
    <property type="entry name" value="HTH_3"/>
    <property type="match status" value="1"/>
</dbReference>
<dbReference type="PANTHER" id="PTHR46797:SF2">
    <property type="entry name" value="TRANSCRIPTIONAL REGULATOR"/>
    <property type="match status" value="1"/>
</dbReference>
<dbReference type="CDD" id="cd00093">
    <property type="entry name" value="HTH_XRE"/>
    <property type="match status" value="1"/>
</dbReference>
<accession>A5IJD1</accession>
<dbReference type="GO" id="GO:0005829">
    <property type="term" value="C:cytosol"/>
    <property type="evidence" value="ECO:0007669"/>
    <property type="project" value="TreeGrafter"/>
</dbReference>
<gene>
    <name evidence="3" type="ordered locus">Tpet_0275</name>
</gene>
<dbReference type="SUPFAM" id="SSF47413">
    <property type="entry name" value="lambda repressor-like DNA-binding domains"/>
    <property type="match status" value="1"/>
</dbReference>
<dbReference type="EMBL" id="CP000702">
    <property type="protein sequence ID" value="ABQ46304.1"/>
    <property type="molecule type" value="Genomic_DNA"/>
</dbReference>
<dbReference type="PROSITE" id="PS50943">
    <property type="entry name" value="HTH_CROC1"/>
    <property type="match status" value="1"/>
</dbReference>
<dbReference type="Gene3D" id="1.10.260.40">
    <property type="entry name" value="lambda repressor-like DNA-binding domains"/>
    <property type="match status" value="1"/>
</dbReference>
<dbReference type="InterPro" id="IPR011051">
    <property type="entry name" value="RmlC_Cupin_sf"/>
</dbReference>
<dbReference type="eggNOG" id="COG1917">
    <property type="taxonomic scope" value="Bacteria"/>
</dbReference>
<dbReference type="Proteomes" id="UP000006558">
    <property type="component" value="Chromosome"/>
</dbReference>
<dbReference type="PANTHER" id="PTHR46797">
    <property type="entry name" value="HTH-TYPE TRANSCRIPTIONAL REGULATOR"/>
    <property type="match status" value="1"/>
</dbReference>